<feature type="region of interest" description="Disordered" evidence="1">
    <location>
        <begin position="1"/>
        <end position="40"/>
    </location>
</feature>
<gene>
    <name evidence="2" type="ORF">FF36_05670</name>
</gene>
<keyword evidence="3" id="KW-1185">Reference proteome</keyword>
<feature type="compositionally biased region" description="Basic and acidic residues" evidence="1">
    <location>
        <begin position="1"/>
        <end position="15"/>
    </location>
</feature>
<sequence>MAGPDHAQDDPRTESTESTEAGNQAGAGPSRKARRQPVARHMVIERVETIPMTAEERRRAVEALAELILHWEHTTAAATNSEEHR</sequence>
<evidence type="ECO:0000313" key="2">
    <source>
        <dbReference type="EMBL" id="KJE20064.1"/>
    </source>
</evidence>
<organism evidence="2 3">
    <name type="scientific">Frankia torreyi</name>
    <dbReference type="NCBI Taxonomy" id="1856"/>
    <lineage>
        <taxon>Bacteria</taxon>
        <taxon>Bacillati</taxon>
        <taxon>Actinomycetota</taxon>
        <taxon>Actinomycetes</taxon>
        <taxon>Frankiales</taxon>
        <taxon>Frankiaceae</taxon>
        <taxon>Frankia</taxon>
    </lineage>
</organism>
<dbReference type="OrthoDB" id="9908916at2"/>
<reference evidence="3" key="1">
    <citation type="submission" date="2015-02" db="EMBL/GenBank/DDBJ databases">
        <title>Draft Genome of Frankia sp. CpI1-S.</title>
        <authorList>
            <person name="Oshone R.T."/>
            <person name="Ngom M."/>
            <person name="Ghodhbane-Gtari F."/>
            <person name="Gtari M."/>
            <person name="Morris K."/>
            <person name="Thomas K."/>
            <person name="Sen A."/>
            <person name="Tisa L.S."/>
        </authorList>
    </citation>
    <scope>NUCLEOTIDE SEQUENCE [LARGE SCALE GENOMIC DNA]</scope>
    <source>
        <strain evidence="3">CpI1-S</strain>
    </source>
</reference>
<dbReference type="PATRIC" id="fig|1502723.3.peg.6283"/>
<evidence type="ECO:0000256" key="1">
    <source>
        <dbReference type="SAM" id="MobiDB-lite"/>
    </source>
</evidence>
<name>A0A0D8B7Z3_9ACTN</name>
<comment type="caution">
    <text evidence="2">The sequence shown here is derived from an EMBL/GenBank/DDBJ whole genome shotgun (WGS) entry which is preliminary data.</text>
</comment>
<evidence type="ECO:0000313" key="3">
    <source>
        <dbReference type="Proteomes" id="UP000032545"/>
    </source>
</evidence>
<reference evidence="2 3" key="2">
    <citation type="journal article" date="2016" name="Genome Announc.">
        <title>Permanent Draft Genome Sequences for Two Variants of Frankia sp. Strain CpI1, the First Frankia Strain Isolated from Root Nodules of Comptonia peregrina.</title>
        <authorList>
            <person name="Oshone R."/>
            <person name="Hurst S.G.IV."/>
            <person name="Abebe-Akele F."/>
            <person name="Simpson S."/>
            <person name="Morris K."/>
            <person name="Thomas W.K."/>
            <person name="Tisa L.S."/>
        </authorList>
    </citation>
    <scope>NUCLEOTIDE SEQUENCE [LARGE SCALE GENOMIC DNA]</scope>
    <source>
        <strain evidence="3">CpI1-S</strain>
    </source>
</reference>
<proteinExistence type="predicted"/>
<dbReference type="AlphaFoldDB" id="A0A0D8B7Z3"/>
<dbReference type="EMBL" id="JYFN01000073">
    <property type="protein sequence ID" value="KJE20064.1"/>
    <property type="molecule type" value="Genomic_DNA"/>
</dbReference>
<accession>A0A0D8B7Z3</accession>
<dbReference type="Proteomes" id="UP000032545">
    <property type="component" value="Unassembled WGS sequence"/>
</dbReference>
<dbReference type="RefSeq" id="WP_128423409.1">
    <property type="nucleotide sequence ID" value="NZ_JYFN01000073.1"/>
</dbReference>
<protein>
    <submittedName>
        <fullName evidence="2">Uncharacterized protein</fullName>
    </submittedName>
</protein>